<evidence type="ECO:0000313" key="2">
    <source>
        <dbReference type="Proteomes" id="UP001390339"/>
    </source>
</evidence>
<reference evidence="1 2" key="1">
    <citation type="journal article" date="2024" name="IMA Fungus">
        <title>Apiospora arundinis, a panoply of carbohydrate-active enzymes and secondary metabolites.</title>
        <authorList>
            <person name="Sorensen T."/>
            <person name="Petersen C."/>
            <person name="Muurmann A.T."/>
            <person name="Christiansen J.V."/>
            <person name="Brundto M.L."/>
            <person name="Overgaard C.K."/>
            <person name="Boysen A.T."/>
            <person name="Wollenberg R.D."/>
            <person name="Larsen T.O."/>
            <person name="Sorensen J.L."/>
            <person name="Nielsen K.L."/>
            <person name="Sondergaard T.E."/>
        </authorList>
    </citation>
    <scope>NUCLEOTIDE SEQUENCE [LARGE SCALE GENOMIC DNA]</scope>
    <source>
        <strain evidence="1 2">AAU 773</strain>
    </source>
</reference>
<name>A0ABR2J4C7_9PEZI</name>
<evidence type="ECO:0000313" key="1">
    <source>
        <dbReference type="EMBL" id="KAK8872637.1"/>
    </source>
</evidence>
<keyword evidence="2" id="KW-1185">Reference proteome</keyword>
<accession>A0ABR2J4C7</accession>
<protein>
    <submittedName>
        <fullName evidence="1">Uncharacterized protein</fullName>
    </submittedName>
</protein>
<dbReference type="Proteomes" id="UP001390339">
    <property type="component" value="Unassembled WGS sequence"/>
</dbReference>
<organism evidence="1 2">
    <name type="scientific">Apiospora arundinis</name>
    <dbReference type="NCBI Taxonomy" id="335852"/>
    <lineage>
        <taxon>Eukaryota</taxon>
        <taxon>Fungi</taxon>
        <taxon>Dikarya</taxon>
        <taxon>Ascomycota</taxon>
        <taxon>Pezizomycotina</taxon>
        <taxon>Sordariomycetes</taxon>
        <taxon>Xylariomycetidae</taxon>
        <taxon>Amphisphaeriales</taxon>
        <taxon>Apiosporaceae</taxon>
        <taxon>Apiospora</taxon>
    </lineage>
</organism>
<sequence>MWVTAALAFVISSFKAHENYLEFLIDHHQPQCPSTKHTRRVLEELHLLHDEPDGLFFRHYWPTTTSVELA</sequence>
<proteinExistence type="predicted"/>
<gene>
    <name evidence="1" type="ORF">PGQ11_003151</name>
</gene>
<dbReference type="EMBL" id="JAPCWZ010000003">
    <property type="protein sequence ID" value="KAK8872637.1"/>
    <property type="molecule type" value="Genomic_DNA"/>
</dbReference>
<comment type="caution">
    <text evidence="1">The sequence shown here is derived from an EMBL/GenBank/DDBJ whole genome shotgun (WGS) entry which is preliminary data.</text>
</comment>